<name>A0A7C4E371_CALS0</name>
<organism evidence="8">
    <name type="scientific">Caldiarchaeum subterraneum</name>
    <dbReference type="NCBI Taxonomy" id="311458"/>
    <lineage>
        <taxon>Archaea</taxon>
        <taxon>Nitrososphaerota</taxon>
        <taxon>Candidatus Caldarchaeales</taxon>
        <taxon>Candidatus Caldarchaeaceae</taxon>
        <taxon>Candidatus Caldarchaeum</taxon>
    </lineage>
</organism>
<keyword evidence="5 6" id="KW-0472">Membrane</keyword>
<dbReference type="AlphaFoldDB" id="A0A7C4E371"/>
<feature type="transmembrane region" description="Helical" evidence="6">
    <location>
        <begin position="158"/>
        <end position="181"/>
    </location>
</feature>
<evidence type="ECO:0000256" key="1">
    <source>
        <dbReference type="ARBA" id="ARBA00004651"/>
    </source>
</evidence>
<evidence type="ECO:0000256" key="3">
    <source>
        <dbReference type="ARBA" id="ARBA00022692"/>
    </source>
</evidence>
<evidence type="ECO:0000256" key="6">
    <source>
        <dbReference type="SAM" id="Phobius"/>
    </source>
</evidence>
<keyword evidence="4 6" id="KW-1133">Transmembrane helix</keyword>
<feature type="transmembrane region" description="Helical" evidence="6">
    <location>
        <begin position="282"/>
        <end position="301"/>
    </location>
</feature>
<gene>
    <name evidence="8" type="ORF">ENT82_07130</name>
    <name evidence="7" type="ORF">ENU43_06305</name>
</gene>
<evidence type="ECO:0000313" key="8">
    <source>
        <dbReference type="EMBL" id="HGN90876.1"/>
    </source>
</evidence>
<dbReference type="EMBL" id="DTAD01000077">
    <property type="protein sequence ID" value="HGN90876.1"/>
    <property type="molecule type" value="Genomic_DNA"/>
</dbReference>
<dbReference type="EMBL" id="DTCM01000078">
    <property type="protein sequence ID" value="HGL41259.1"/>
    <property type="molecule type" value="Genomic_DNA"/>
</dbReference>
<evidence type="ECO:0000256" key="5">
    <source>
        <dbReference type="ARBA" id="ARBA00023136"/>
    </source>
</evidence>
<feature type="transmembrane region" description="Helical" evidence="6">
    <location>
        <begin position="85"/>
        <end position="105"/>
    </location>
</feature>
<feature type="transmembrane region" description="Helical" evidence="6">
    <location>
        <begin position="201"/>
        <end position="224"/>
    </location>
</feature>
<feature type="transmembrane region" description="Helical" evidence="6">
    <location>
        <begin position="240"/>
        <end position="262"/>
    </location>
</feature>
<evidence type="ECO:0000256" key="2">
    <source>
        <dbReference type="ARBA" id="ARBA00022475"/>
    </source>
</evidence>
<dbReference type="PANTHER" id="PTHR43370:SF2">
    <property type="entry name" value="ABC TRANSPORTER PERMEASE PROTEIN"/>
    <property type="match status" value="1"/>
</dbReference>
<comment type="caution">
    <text evidence="8">The sequence shown here is derived from an EMBL/GenBank/DDBJ whole genome shotgun (WGS) entry which is preliminary data.</text>
</comment>
<feature type="transmembrane region" description="Helical" evidence="6">
    <location>
        <begin position="34"/>
        <end position="52"/>
    </location>
</feature>
<dbReference type="GO" id="GO:0022857">
    <property type="term" value="F:transmembrane transporter activity"/>
    <property type="evidence" value="ECO:0007669"/>
    <property type="project" value="InterPro"/>
</dbReference>
<dbReference type="InterPro" id="IPR001851">
    <property type="entry name" value="ABC_transp_permease"/>
</dbReference>
<keyword evidence="2" id="KW-1003">Cell membrane</keyword>
<protein>
    <submittedName>
        <fullName evidence="8">ABC transporter permease</fullName>
    </submittedName>
</protein>
<dbReference type="GO" id="GO:0005886">
    <property type="term" value="C:plasma membrane"/>
    <property type="evidence" value="ECO:0007669"/>
    <property type="project" value="UniProtKB-SubCell"/>
</dbReference>
<feature type="transmembrane region" description="Helical" evidence="6">
    <location>
        <begin position="59"/>
        <end position="79"/>
    </location>
</feature>
<sequence length="323" mass="34048">MELVESVLVGAVASGTVFLLASLGETVAERAGVLNLGMEGMMIMGASLSYIFTNALGHGWAITAVLLVGAILGLLHALFTVSLRLNQVVVGLAFTVLGLGLSGLLTSNEIRGRIILALNPEASPAVIASQEAAKLPPIPIPGLVNIPIIGPMIFSHNILVYISLILAGGLWFILFKTSFGLSLRSVGENPSMADALGVNVFLIRYIAMAICGALGSLAGAYLFIGYQPFWVEGMTQGRGFISLALVILATWNPLRAILGAYLFGGVEALQFRLQLVGVAAQLPYFLLMLPYIVTIVTLTLLSAESVRKRIGVPAALGVPYSRE</sequence>
<evidence type="ECO:0000313" key="7">
    <source>
        <dbReference type="EMBL" id="HGL41259.1"/>
    </source>
</evidence>
<keyword evidence="3 6" id="KW-0812">Transmembrane</keyword>
<dbReference type="Pfam" id="PF02653">
    <property type="entry name" value="BPD_transp_2"/>
    <property type="match status" value="1"/>
</dbReference>
<dbReference type="PANTHER" id="PTHR43370">
    <property type="entry name" value="SUGAR ABC TRANSPORTER INTEGRAL MEMBRANE PROTEIN-RELATED"/>
    <property type="match status" value="1"/>
</dbReference>
<proteinExistence type="predicted"/>
<dbReference type="CDD" id="cd06580">
    <property type="entry name" value="TM_PBP1_transp_TpRbsC_like"/>
    <property type="match status" value="1"/>
</dbReference>
<reference evidence="8" key="1">
    <citation type="journal article" date="2020" name="mSystems">
        <title>Genome- and Community-Level Interaction Insights into Carbon Utilization and Element Cycling Functions of Hydrothermarchaeota in Hydrothermal Sediment.</title>
        <authorList>
            <person name="Zhou Z."/>
            <person name="Liu Y."/>
            <person name="Xu W."/>
            <person name="Pan J."/>
            <person name="Luo Z.H."/>
            <person name="Li M."/>
        </authorList>
    </citation>
    <scope>NUCLEOTIDE SEQUENCE [LARGE SCALE GENOMIC DNA]</scope>
    <source>
        <strain evidence="8">SpSt-613</strain>
        <strain evidence="7">SpSt-669</strain>
    </source>
</reference>
<evidence type="ECO:0000256" key="4">
    <source>
        <dbReference type="ARBA" id="ARBA00022989"/>
    </source>
</evidence>
<comment type="subcellular location">
    <subcellularLocation>
        <location evidence="1">Cell membrane</location>
        <topology evidence="1">Multi-pass membrane protein</topology>
    </subcellularLocation>
</comment>
<accession>A0A7C4E371</accession>